<dbReference type="Proteomes" id="UP001203852">
    <property type="component" value="Unassembled WGS sequence"/>
</dbReference>
<dbReference type="InterPro" id="IPR035940">
    <property type="entry name" value="CAP_sf"/>
</dbReference>
<evidence type="ECO:0000313" key="3">
    <source>
        <dbReference type="EMBL" id="KAI1610180.1"/>
    </source>
</evidence>
<evidence type="ECO:0000259" key="2">
    <source>
        <dbReference type="SMART" id="SM00198"/>
    </source>
</evidence>
<gene>
    <name evidence="3" type="ORF">EDD36DRAFT_421270</name>
</gene>
<dbReference type="EMBL" id="MU404358">
    <property type="protein sequence ID" value="KAI1610180.1"/>
    <property type="molecule type" value="Genomic_DNA"/>
</dbReference>
<keyword evidence="1" id="KW-0732">Signal</keyword>
<reference evidence="3" key="1">
    <citation type="journal article" date="2022" name="bioRxiv">
        <title>Deciphering the potential niche of two novel black yeast fungi from a biological soil crust based on their genomes, phenotypes, and melanin regulation.</title>
        <authorList>
            <consortium name="DOE Joint Genome Institute"/>
            <person name="Carr E.C."/>
            <person name="Barton Q."/>
            <person name="Grambo S."/>
            <person name="Sullivan M."/>
            <person name="Renfro C.M."/>
            <person name="Kuo A."/>
            <person name="Pangilinan J."/>
            <person name="Lipzen A."/>
            <person name="Keymanesh K."/>
            <person name="Savage E."/>
            <person name="Barry K."/>
            <person name="Grigoriev I.V."/>
            <person name="Riekhof W.R."/>
            <person name="Harris S.S."/>
        </authorList>
    </citation>
    <scope>NUCLEOTIDE SEQUENCE</scope>
    <source>
        <strain evidence="3">JF 03-4F</strain>
    </source>
</reference>
<feature type="chain" id="PRO_5043045921" evidence="1">
    <location>
        <begin position="16"/>
        <end position="291"/>
    </location>
</feature>
<evidence type="ECO:0000256" key="1">
    <source>
        <dbReference type="SAM" id="SignalP"/>
    </source>
</evidence>
<comment type="caution">
    <text evidence="3">The sequence shown here is derived from an EMBL/GenBank/DDBJ whole genome shotgun (WGS) entry which is preliminary data.</text>
</comment>
<evidence type="ECO:0000313" key="4">
    <source>
        <dbReference type="Proteomes" id="UP001203852"/>
    </source>
</evidence>
<dbReference type="SUPFAM" id="SSF55797">
    <property type="entry name" value="PR-1-like"/>
    <property type="match status" value="1"/>
</dbReference>
<dbReference type="InterPro" id="IPR018244">
    <property type="entry name" value="Allrgn_V5/Tpx1_CS"/>
</dbReference>
<feature type="signal peptide" evidence="1">
    <location>
        <begin position="1"/>
        <end position="15"/>
    </location>
</feature>
<accession>A0AAN6IAT8</accession>
<dbReference type="PROSITE" id="PS01009">
    <property type="entry name" value="CRISP_1"/>
    <property type="match status" value="1"/>
</dbReference>
<sequence>MRYLCLFGLASGATALSISISYSVTATFTATIYETVTTCPCTVTTSSTPSVLLPSNPIQATPTTSSPGTTQATSTLLTTTSFTLASSSTIASSVTTLATSTPSTAVTSTTGIPAAATDEADYVDALLLHHNVHRANHSANAITWSDTMAVIAQTIADTCVYGHNVTVSGGGYGQNIGAGFSATPLGMGEMITEFMYNDEMPNYLYYGQEPNYTTLDQWGHFSQIVWKGSSSVGCYTSNCTANGLANTKGGVQPFFTVCNYSPAGNVEGEFADNVGEPLGQPVVDQNYGLTS</sequence>
<protein>
    <submittedName>
        <fullName evidence="3">SCP-like extracellular protein</fullName>
    </submittedName>
</protein>
<dbReference type="GO" id="GO:0005576">
    <property type="term" value="C:extracellular region"/>
    <property type="evidence" value="ECO:0007669"/>
    <property type="project" value="InterPro"/>
</dbReference>
<dbReference type="Pfam" id="PF00188">
    <property type="entry name" value="CAP"/>
    <property type="match status" value="1"/>
</dbReference>
<keyword evidence="4" id="KW-1185">Reference proteome</keyword>
<dbReference type="PANTHER" id="PTHR10334">
    <property type="entry name" value="CYSTEINE-RICH SECRETORY PROTEIN-RELATED"/>
    <property type="match status" value="1"/>
</dbReference>
<organism evidence="3 4">
    <name type="scientific">Exophiala viscosa</name>
    <dbReference type="NCBI Taxonomy" id="2486360"/>
    <lineage>
        <taxon>Eukaryota</taxon>
        <taxon>Fungi</taxon>
        <taxon>Dikarya</taxon>
        <taxon>Ascomycota</taxon>
        <taxon>Pezizomycotina</taxon>
        <taxon>Eurotiomycetes</taxon>
        <taxon>Chaetothyriomycetidae</taxon>
        <taxon>Chaetothyriales</taxon>
        <taxon>Herpotrichiellaceae</taxon>
        <taxon>Exophiala</taxon>
    </lineage>
</organism>
<dbReference type="InterPro" id="IPR014044">
    <property type="entry name" value="CAP_dom"/>
</dbReference>
<dbReference type="Gene3D" id="3.40.33.10">
    <property type="entry name" value="CAP"/>
    <property type="match status" value="1"/>
</dbReference>
<proteinExistence type="predicted"/>
<dbReference type="SMART" id="SM00198">
    <property type="entry name" value="SCP"/>
    <property type="match status" value="1"/>
</dbReference>
<dbReference type="PRINTS" id="PR00837">
    <property type="entry name" value="V5TPXLIKE"/>
</dbReference>
<dbReference type="InterPro" id="IPR001283">
    <property type="entry name" value="CRISP-related"/>
</dbReference>
<dbReference type="AlphaFoldDB" id="A0AAN6IAT8"/>
<dbReference type="CDD" id="cd05380">
    <property type="entry name" value="CAP_euk"/>
    <property type="match status" value="1"/>
</dbReference>
<name>A0AAN6IAT8_9EURO</name>
<feature type="domain" description="SCP" evidence="2">
    <location>
        <begin position="121"/>
        <end position="268"/>
    </location>
</feature>